<protein>
    <recommendedName>
        <fullName evidence="2">Peptidase C51 domain-containing protein</fullName>
    </recommendedName>
</protein>
<evidence type="ECO:0000313" key="3">
    <source>
        <dbReference type="EMBL" id="MDQ0672926.1"/>
    </source>
</evidence>
<reference evidence="3 4" key="1">
    <citation type="submission" date="2023-07" db="EMBL/GenBank/DDBJ databases">
        <title>Comparative genomics of wheat-associated soil bacteria to identify genetic determinants of phenazine resistance.</title>
        <authorList>
            <person name="Mouncey N."/>
        </authorList>
    </citation>
    <scope>NUCLEOTIDE SEQUENCE [LARGE SCALE GENOMIC DNA]</scope>
    <source>
        <strain evidence="3 4">W1I3</strain>
    </source>
</reference>
<sequence>MTLQGFIYRYTGVAGVGNTPENKGECVGLVQVWDELRGLPHTWGHAKDLLNNADLNAFDVFLNNPTNYPLPGDVLCFNGRWGGGFGHTGVIVSADTNGFTLFEQNNPTGSKPRLVEHPNYSNVQGWMRSKNNQGGEEVNESELADLREWKARATAPGAVIIQQAVIDDLVQWKETGLRLQTVVADLTDQAQAQQKAIDGLTKQIETLQNAPKPAETVPVLQPPTSTTPAAPAVPAAPSESKWANVAKQVRDFFGTTEGRAVLGVAATVVTPVVMALQNFQTDNAVLAAAVLAAVTLLNTVKDALNPNVPNK</sequence>
<dbReference type="SUPFAM" id="SSF54001">
    <property type="entry name" value="Cysteine proteinases"/>
    <property type="match status" value="1"/>
</dbReference>
<organism evidence="3 4">
    <name type="scientific">Pseudarthrobacter siccitolerans</name>
    <dbReference type="NCBI Taxonomy" id="861266"/>
    <lineage>
        <taxon>Bacteria</taxon>
        <taxon>Bacillati</taxon>
        <taxon>Actinomycetota</taxon>
        <taxon>Actinomycetes</taxon>
        <taxon>Micrococcales</taxon>
        <taxon>Micrococcaceae</taxon>
        <taxon>Pseudarthrobacter</taxon>
    </lineage>
</organism>
<dbReference type="PROSITE" id="PS50911">
    <property type="entry name" value="CHAP"/>
    <property type="match status" value="1"/>
</dbReference>
<dbReference type="Proteomes" id="UP001236806">
    <property type="component" value="Unassembled WGS sequence"/>
</dbReference>
<keyword evidence="4" id="KW-1185">Reference proteome</keyword>
<name>A0ABU0PG59_9MICC</name>
<accession>A0ABU0PG59</accession>
<evidence type="ECO:0000256" key="1">
    <source>
        <dbReference type="SAM" id="Coils"/>
    </source>
</evidence>
<dbReference type="InterPro" id="IPR038765">
    <property type="entry name" value="Papain-like_cys_pep_sf"/>
</dbReference>
<gene>
    <name evidence="3" type="ORF">QFZ36_000487</name>
</gene>
<feature type="coiled-coil region" evidence="1">
    <location>
        <begin position="183"/>
        <end position="210"/>
    </location>
</feature>
<evidence type="ECO:0000259" key="2">
    <source>
        <dbReference type="PROSITE" id="PS50911"/>
    </source>
</evidence>
<comment type="caution">
    <text evidence="3">The sequence shown here is derived from an EMBL/GenBank/DDBJ whole genome shotgun (WGS) entry which is preliminary data.</text>
</comment>
<dbReference type="Pfam" id="PF05257">
    <property type="entry name" value="CHAP"/>
    <property type="match status" value="1"/>
</dbReference>
<dbReference type="InterPro" id="IPR007921">
    <property type="entry name" value="CHAP_dom"/>
</dbReference>
<proteinExistence type="predicted"/>
<evidence type="ECO:0000313" key="4">
    <source>
        <dbReference type="Proteomes" id="UP001236806"/>
    </source>
</evidence>
<feature type="domain" description="Peptidase C51" evidence="2">
    <location>
        <begin position="1"/>
        <end position="128"/>
    </location>
</feature>
<keyword evidence="1" id="KW-0175">Coiled coil</keyword>
<dbReference type="RefSeq" id="WP_306633628.1">
    <property type="nucleotide sequence ID" value="NZ_JAUSXB010000001.1"/>
</dbReference>
<dbReference type="Gene3D" id="3.90.1720.10">
    <property type="entry name" value="endopeptidase domain like (from Nostoc punctiforme)"/>
    <property type="match status" value="1"/>
</dbReference>
<dbReference type="EMBL" id="JAUSXB010000001">
    <property type="protein sequence ID" value="MDQ0672926.1"/>
    <property type="molecule type" value="Genomic_DNA"/>
</dbReference>